<dbReference type="InterPro" id="IPR008978">
    <property type="entry name" value="HSP20-like_chaperone"/>
</dbReference>
<protein>
    <recommendedName>
        <fullName evidence="1">SHSP domain-containing protein</fullName>
    </recommendedName>
</protein>
<gene>
    <name evidence="2" type="ORF">METZ01_LOCUS20981</name>
</gene>
<dbReference type="PROSITE" id="PS01031">
    <property type="entry name" value="SHSP"/>
    <property type="match status" value="1"/>
</dbReference>
<feature type="domain" description="SHSP" evidence="1">
    <location>
        <begin position="33"/>
        <end position="142"/>
    </location>
</feature>
<evidence type="ECO:0000313" key="2">
    <source>
        <dbReference type="EMBL" id="SUZ68127.1"/>
    </source>
</evidence>
<evidence type="ECO:0000259" key="1">
    <source>
        <dbReference type="PROSITE" id="PS01031"/>
    </source>
</evidence>
<dbReference type="InterPro" id="IPR002068">
    <property type="entry name" value="A-crystallin/Hsp20_dom"/>
</dbReference>
<name>A0A381PPV2_9ZZZZ</name>
<dbReference type="InterPro" id="IPR031107">
    <property type="entry name" value="Small_HSP"/>
</dbReference>
<dbReference type="EMBL" id="UINC01001031">
    <property type="protein sequence ID" value="SUZ68127.1"/>
    <property type="molecule type" value="Genomic_DNA"/>
</dbReference>
<organism evidence="2">
    <name type="scientific">marine metagenome</name>
    <dbReference type="NCBI Taxonomy" id="408172"/>
    <lineage>
        <taxon>unclassified sequences</taxon>
        <taxon>metagenomes</taxon>
        <taxon>ecological metagenomes</taxon>
    </lineage>
</organism>
<reference evidence="2" key="1">
    <citation type="submission" date="2018-05" db="EMBL/GenBank/DDBJ databases">
        <authorList>
            <person name="Lanie J.A."/>
            <person name="Ng W.-L."/>
            <person name="Kazmierczak K.M."/>
            <person name="Andrzejewski T.M."/>
            <person name="Davidsen T.M."/>
            <person name="Wayne K.J."/>
            <person name="Tettelin H."/>
            <person name="Glass J.I."/>
            <person name="Rusch D."/>
            <person name="Podicherti R."/>
            <person name="Tsui H.-C.T."/>
            <person name="Winkler M.E."/>
        </authorList>
    </citation>
    <scope>NUCLEOTIDE SEQUENCE</scope>
</reference>
<dbReference type="CDD" id="cd06464">
    <property type="entry name" value="ACD_sHsps-like"/>
    <property type="match status" value="1"/>
</dbReference>
<dbReference type="AlphaFoldDB" id="A0A381PPV2"/>
<sequence>MRQLVLRPSNNFVRPFLFDNFFDDFFENSFINESQKGYSPRVDISETDKSFDFNIAIPGLNKNDLSIEIEKGHLIISGERKFSNEKNNFHSIENGYGKFTRSFQLPENIIEGKITAVHKNGMLNISVPKDSKTSIKKTIQIK</sequence>
<dbReference type="SUPFAM" id="SSF49764">
    <property type="entry name" value="HSP20-like chaperones"/>
    <property type="match status" value="1"/>
</dbReference>
<dbReference type="Pfam" id="PF00011">
    <property type="entry name" value="HSP20"/>
    <property type="match status" value="1"/>
</dbReference>
<accession>A0A381PPV2</accession>
<dbReference type="Gene3D" id="2.60.40.790">
    <property type="match status" value="1"/>
</dbReference>
<dbReference type="PANTHER" id="PTHR11527">
    <property type="entry name" value="HEAT-SHOCK PROTEIN 20 FAMILY MEMBER"/>
    <property type="match status" value="1"/>
</dbReference>
<proteinExistence type="predicted"/>